<evidence type="ECO:0000313" key="8">
    <source>
        <dbReference type="Proteomes" id="UP001438707"/>
    </source>
</evidence>
<evidence type="ECO:0000256" key="6">
    <source>
        <dbReference type="RuleBase" id="RU364010"/>
    </source>
</evidence>
<dbReference type="CDD" id="cd14785">
    <property type="entry name" value="V-ATPase_C"/>
    <property type="match status" value="1"/>
</dbReference>
<keyword evidence="8" id="KW-1185">Reference proteome</keyword>
<keyword evidence="2 6" id="KW-0813">Transport</keyword>
<comment type="similarity">
    <text evidence="1 6">Belongs to the V-ATPase C subunit family.</text>
</comment>
<dbReference type="PANTHER" id="PTHR10137">
    <property type="entry name" value="V-TYPE PROTON ATPASE SUBUNIT C"/>
    <property type="match status" value="1"/>
</dbReference>
<dbReference type="Pfam" id="PF03223">
    <property type="entry name" value="V-ATPase_C"/>
    <property type="match status" value="1"/>
</dbReference>
<dbReference type="InterPro" id="IPR004907">
    <property type="entry name" value="ATPase_V1-cplx_csu"/>
</dbReference>
<evidence type="ECO:0000313" key="7">
    <source>
        <dbReference type="EMBL" id="KAK9825342.1"/>
    </source>
</evidence>
<evidence type="ECO:0000256" key="4">
    <source>
        <dbReference type="ARBA" id="ARBA00023065"/>
    </source>
</evidence>
<dbReference type="Gene3D" id="3.30.70.100">
    <property type="match status" value="1"/>
</dbReference>
<dbReference type="GO" id="GO:0046961">
    <property type="term" value="F:proton-transporting ATPase activity, rotational mechanism"/>
    <property type="evidence" value="ECO:0007669"/>
    <property type="project" value="InterPro"/>
</dbReference>
<dbReference type="SUPFAM" id="SSF118203">
    <property type="entry name" value="Vacuolar ATP synthase subunit C"/>
    <property type="match status" value="1"/>
</dbReference>
<dbReference type="InterPro" id="IPR036132">
    <property type="entry name" value="Vac_ATP_synth_c_sf"/>
</dbReference>
<dbReference type="GO" id="GO:0000221">
    <property type="term" value="C:vacuolar proton-transporting V-type ATPase, V1 domain"/>
    <property type="evidence" value="ECO:0007669"/>
    <property type="project" value="TreeGrafter"/>
</dbReference>
<evidence type="ECO:0000256" key="5">
    <source>
        <dbReference type="ARBA" id="ARBA00025445"/>
    </source>
</evidence>
<evidence type="ECO:0000256" key="3">
    <source>
        <dbReference type="ARBA" id="ARBA00022781"/>
    </source>
</evidence>
<protein>
    <recommendedName>
        <fullName evidence="6">V-type proton ATPase subunit C</fullName>
    </recommendedName>
</protein>
<gene>
    <name evidence="7" type="ORF">WJX74_010994</name>
</gene>
<evidence type="ECO:0000256" key="2">
    <source>
        <dbReference type="ARBA" id="ARBA00022448"/>
    </source>
</evidence>
<comment type="function">
    <text evidence="5">Subunit of the peripheral V1 complex of vacuolar ATPase. Subunit C is necessary for the assembly of the catalytic sector of the enzyme and is likely to have a specific function in its catalytic activity. V-ATPase is responsible for acidifying a variety of intracellular compartments in eukaryotic cells.</text>
</comment>
<dbReference type="FunFam" id="3.30.70.100:FF:000002">
    <property type="entry name" value="V-type proton ATPase subunit C"/>
    <property type="match status" value="1"/>
</dbReference>
<comment type="caution">
    <text evidence="7">The sequence shown here is derived from an EMBL/GenBank/DDBJ whole genome shotgun (WGS) entry which is preliminary data.</text>
</comment>
<proteinExistence type="inferred from homology"/>
<keyword evidence="4 6" id="KW-0406">Ion transport</keyword>
<sequence>MYWLISLPLIDESNDRTWLTLKQKTAQEIEWSSNYRFALPELRVGTLDSLMVLSDDLVKVNSMLEAVVNKIRRQLFEMQAASSSSDDSSGEVLVENMPPDAYIEKFKWNEAKYPPRRPLSETVSTITETVSKLEEDLKLRVVDYNQLKGQASASARKQTGSLAVRDLSTIVKASDVTETENITTLFVIVGKHTKKDWLENYETLSDYVVPRSSKVIWEDNEYSLVTVSLFKRVVDTFKNNARAKGYQVRDYQFDQAAHKRDQESSSHIKEDLETKRGQLEEWSTTAYGEAFSAWIHICAIRLFTESILRYGLPPKFLAAIMKPNPKFAQKLRKALAGLFSASENKLYDGDVGGGGMPAAEGEMYPYVSFTISIDG</sequence>
<keyword evidence="3 6" id="KW-0375">Hydrogen ion transport</keyword>
<dbReference type="Gene3D" id="1.20.1460.10">
    <property type="entry name" value="subunit c (vma5p) of the yeast v-atpase, domain 2"/>
    <property type="match status" value="1"/>
</dbReference>
<comment type="function">
    <text evidence="6">Subunit of the V1 complex of vacuolar(H+)-ATPase (V-ATPase), a multisubunit enzyme composed of a peripheral complex (V1) that hydrolyzes ATP and a membrane integral complex (V0) that translocates protons. V-ATPase is responsible for acidifying and maintaining the pH of intracellular compartments and in some cell types, is targeted to the plasma membrane, where it is responsible for acidifying the extracellular environment. Subunit C is necessary for the assembly of the catalytic sector of the enzyme and is likely to have a specific function in its catalytic activity.</text>
</comment>
<accession>A0AAW1QV51</accession>
<reference evidence="7 8" key="1">
    <citation type="journal article" date="2024" name="Nat. Commun.">
        <title>Phylogenomics reveals the evolutionary origins of lichenization in chlorophyte algae.</title>
        <authorList>
            <person name="Puginier C."/>
            <person name="Libourel C."/>
            <person name="Otte J."/>
            <person name="Skaloud P."/>
            <person name="Haon M."/>
            <person name="Grisel S."/>
            <person name="Petersen M."/>
            <person name="Berrin J.G."/>
            <person name="Delaux P.M."/>
            <person name="Dal Grande F."/>
            <person name="Keller J."/>
        </authorList>
    </citation>
    <scope>NUCLEOTIDE SEQUENCE [LARGE SCALE GENOMIC DNA]</scope>
    <source>
        <strain evidence="7 8">SAG 2145</strain>
    </source>
</reference>
<organism evidence="7 8">
    <name type="scientific">Apatococcus lobatus</name>
    <dbReference type="NCBI Taxonomy" id="904363"/>
    <lineage>
        <taxon>Eukaryota</taxon>
        <taxon>Viridiplantae</taxon>
        <taxon>Chlorophyta</taxon>
        <taxon>core chlorophytes</taxon>
        <taxon>Trebouxiophyceae</taxon>
        <taxon>Chlorellales</taxon>
        <taxon>Chlorellaceae</taxon>
        <taxon>Apatococcus</taxon>
    </lineage>
</organism>
<name>A0AAW1QV51_9CHLO</name>
<evidence type="ECO:0000256" key="1">
    <source>
        <dbReference type="ARBA" id="ARBA00006138"/>
    </source>
</evidence>
<dbReference type="Gene3D" id="3.30.70.1180">
    <property type="entry name" value="Vacuolar atp synthase subunit c, domain 1"/>
    <property type="match status" value="1"/>
</dbReference>
<dbReference type="EMBL" id="JALJOS010000025">
    <property type="protein sequence ID" value="KAK9825342.1"/>
    <property type="molecule type" value="Genomic_DNA"/>
</dbReference>
<comment type="subunit">
    <text evidence="6">V-ATPase is a heteromultimeric enzyme composed of a peripheral catalytic V1 complex (components A to H) attached to an integral membrane V0 proton pore complex.</text>
</comment>
<dbReference type="AlphaFoldDB" id="A0AAW1QV51"/>
<dbReference type="PANTHER" id="PTHR10137:SF0">
    <property type="entry name" value="V-TYPE PROTON ATPASE SUBUNIT C"/>
    <property type="match status" value="1"/>
</dbReference>
<dbReference type="Proteomes" id="UP001438707">
    <property type="component" value="Unassembled WGS sequence"/>
</dbReference>